<evidence type="ECO:0000256" key="5">
    <source>
        <dbReference type="ARBA" id="ARBA00022692"/>
    </source>
</evidence>
<dbReference type="RefSeq" id="WP_133528254.1">
    <property type="nucleotide sequence ID" value="NZ_CALCQM010000068.1"/>
</dbReference>
<dbReference type="Proteomes" id="UP000295500">
    <property type="component" value="Unassembled WGS sequence"/>
</dbReference>
<evidence type="ECO:0000256" key="8">
    <source>
        <dbReference type="ARBA" id="ARBA00023065"/>
    </source>
</evidence>
<comment type="catalytic activity">
    <reaction evidence="10">
        <text>Mg(2+)(in) = Mg(2+)(out)</text>
        <dbReference type="Rhea" id="RHEA:29827"/>
        <dbReference type="ChEBI" id="CHEBI:18420"/>
    </reaction>
</comment>
<evidence type="ECO:0000313" key="14">
    <source>
        <dbReference type="Proteomes" id="UP000295500"/>
    </source>
</evidence>
<dbReference type="GO" id="GO:0000287">
    <property type="term" value="F:magnesium ion binding"/>
    <property type="evidence" value="ECO:0007669"/>
    <property type="project" value="TreeGrafter"/>
</dbReference>
<keyword evidence="7 12" id="KW-1133">Transmembrane helix</keyword>
<keyword evidence="6" id="KW-0460">Magnesium</keyword>
<dbReference type="PANTHER" id="PTHR46494">
    <property type="entry name" value="CORA FAMILY METAL ION TRANSPORTER (EUROFUNG)"/>
    <property type="match status" value="1"/>
</dbReference>
<evidence type="ECO:0000256" key="6">
    <source>
        <dbReference type="ARBA" id="ARBA00022842"/>
    </source>
</evidence>
<comment type="function">
    <text evidence="11">Mediates influx of magnesium ions. Alternates between open and closed states. Activated by low cytoplasmic Mg(2+) levels. Inactive when cytoplasmic Mg(2+) levels are high.</text>
</comment>
<dbReference type="EMBL" id="SNXO01000013">
    <property type="protein sequence ID" value="TDP57285.1"/>
    <property type="molecule type" value="Genomic_DNA"/>
</dbReference>
<keyword evidence="8" id="KW-0406">Ion transport</keyword>
<accession>A0A4R6Q5I6</accession>
<evidence type="ECO:0000313" key="13">
    <source>
        <dbReference type="EMBL" id="TDP57285.1"/>
    </source>
</evidence>
<evidence type="ECO:0000256" key="4">
    <source>
        <dbReference type="ARBA" id="ARBA00022475"/>
    </source>
</evidence>
<reference evidence="13 14" key="1">
    <citation type="submission" date="2019-03" db="EMBL/GenBank/DDBJ databases">
        <title>Genomic Encyclopedia of Type Strains, Phase IV (KMG-IV): sequencing the most valuable type-strain genomes for metagenomic binning, comparative biology and taxonomic classification.</title>
        <authorList>
            <person name="Goeker M."/>
        </authorList>
    </citation>
    <scope>NUCLEOTIDE SEQUENCE [LARGE SCALE GENOMIC DNA]</scope>
    <source>
        <strain evidence="13 14">DSM 28287</strain>
    </source>
</reference>
<dbReference type="SUPFAM" id="SSF144083">
    <property type="entry name" value="Magnesium transport protein CorA, transmembrane region"/>
    <property type="match status" value="1"/>
</dbReference>
<evidence type="ECO:0000256" key="2">
    <source>
        <dbReference type="ARBA" id="ARBA00009765"/>
    </source>
</evidence>
<dbReference type="OrthoDB" id="9803416at2"/>
<protein>
    <submittedName>
        <fullName evidence="13">CorA-like Mg2+ transporter protein</fullName>
    </submittedName>
</protein>
<dbReference type="SUPFAM" id="SSF143865">
    <property type="entry name" value="CorA soluble domain-like"/>
    <property type="match status" value="1"/>
</dbReference>
<keyword evidence="14" id="KW-1185">Reference proteome</keyword>
<comment type="subcellular location">
    <subcellularLocation>
        <location evidence="1">Cell membrane</location>
        <topology evidence="1">Multi-pass membrane protein</topology>
    </subcellularLocation>
</comment>
<organism evidence="13 14">
    <name type="scientific">Aminicella lysinilytica</name>
    <dbReference type="NCBI Taxonomy" id="433323"/>
    <lineage>
        <taxon>Bacteria</taxon>
        <taxon>Bacillati</taxon>
        <taxon>Bacillota</taxon>
        <taxon>Clostridia</taxon>
        <taxon>Peptostreptococcales</taxon>
        <taxon>Anaerovoracaceae</taxon>
        <taxon>Aminicella</taxon>
    </lineage>
</organism>
<feature type="transmembrane region" description="Helical" evidence="12">
    <location>
        <begin position="202"/>
        <end position="222"/>
    </location>
</feature>
<dbReference type="GO" id="GO:0015087">
    <property type="term" value="F:cobalt ion transmembrane transporter activity"/>
    <property type="evidence" value="ECO:0007669"/>
    <property type="project" value="TreeGrafter"/>
</dbReference>
<evidence type="ECO:0000256" key="9">
    <source>
        <dbReference type="ARBA" id="ARBA00023136"/>
    </source>
</evidence>
<keyword evidence="5 12" id="KW-0812">Transmembrane</keyword>
<dbReference type="InterPro" id="IPR002523">
    <property type="entry name" value="MgTranspt_CorA/ZnTranspt_ZntB"/>
</dbReference>
<evidence type="ECO:0000256" key="3">
    <source>
        <dbReference type="ARBA" id="ARBA00022448"/>
    </source>
</evidence>
<dbReference type="GO" id="GO:0015095">
    <property type="term" value="F:magnesium ion transmembrane transporter activity"/>
    <property type="evidence" value="ECO:0007669"/>
    <property type="project" value="TreeGrafter"/>
</dbReference>
<evidence type="ECO:0000256" key="7">
    <source>
        <dbReference type="ARBA" id="ARBA00022989"/>
    </source>
</evidence>
<sequence length="259" mass="30520">MIETYGPEQVSELYKYLKEKTVAHIEKARNYVLPIGENKYLMSFHSVRHTKVWIYADDQRCKLATDDEKILSYAANIDEESGIMEMFEFFLALTSEDVYGLEALENRISKLEDDLLTTGHPNKEGSNRIVTIRKEVLHNKRYYEQMEFLTDELAELNSSFNFIDKKFDRLLEFNMHLQEYVEQVREAYQSQIDIEQNNIMKIFTVVTTVFLPLTLITGWFGMNLKMPEFGWAFGYAYVIGLSVAVLVIMIIFFKKKKWF</sequence>
<dbReference type="AlphaFoldDB" id="A0A4R6Q5I6"/>
<dbReference type="Pfam" id="PF01544">
    <property type="entry name" value="CorA"/>
    <property type="match status" value="1"/>
</dbReference>
<gene>
    <name evidence="13" type="ORF">EV211_1139</name>
</gene>
<evidence type="ECO:0000256" key="10">
    <source>
        <dbReference type="ARBA" id="ARBA00034269"/>
    </source>
</evidence>
<comment type="caution">
    <text evidence="13">The sequence shown here is derived from an EMBL/GenBank/DDBJ whole genome shotgun (WGS) entry which is preliminary data.</text>
</comment>
<evidence type="ECO:0000256" key="1">
    <source>
        <dbReference type="ARBA" id="ARBA00004651"/>
    </source>
</evidence>
<proteinExistence type="inferred from homology"/>
<keyword evidence="4" id="KW-1003">Cell membrane</keyword>
<evidence type="ECO:0000256" key="11">
    <source>
        <dbReference type="ARBA" id="ARBA00045497"/>
    </source>
</evidence>
<name>A0A4R6Q5I6_9FIRM</name>
<dbReference type="InterPro" id="IPR045861">
    <property type="entry name" value="CorA_cytoplasmic_dom"/>
</dbReference>
<comment type="similarity">
    <text evidence="2">Belongs to the CorA metal ion transporter (MIT) (TC 1.A.35) family.</text>
</comment>
<dbReference type="InterPro" id="IPR045863">
    <property type="entry name" value="CorA_TM1_TM2"/>
</dbReference>
<dbReference type="GO" id="GO:0050897">
    <property type="term" value="F:cobalt ion binding"/>
    <property type="evidence" value="ECO:0007669"/>
    <property type="project" value="TreeGrafter"/>
</dbReference>
<dbReference type="FunFam" id="1.20.58.340:FF:000004">
    <property type="entry name" value="Magnesium transport protein CorA"/>
    <property type="match status" value="1"/>
</dbReference>
<dbReference type="PANTHER" id="PTHR46494:SF1">
    <property type="entry name" value="CORA FAMILY METAL ION TRANSPORTER (EUROFUNG)"/>
    <property type="match status" value="1"/>
</dbReference>
<keyword evidence="9 12" id="KW-0472">Membrane</keyword>
<dbReference type="Gene3D" id="1.20.58.340">
    <property type="entry name" value="Magnesium transport protein CorA, transmembrane region"/>
    <property type="match status" value="2"/>
</dbReference>
<dbReference type="GO" id="GO:0005886">
    <property type="term" value="C:plasma membrane"/>
    <property type="evidence" value="ECO:0007669"/>
    <property type="project" value="UniProtKB-SubCell"/>
</dbReference>
<feature type="transmembrane region" description="Helical" evidence="12">
    <location>
        <begin position="234"/>
        <end position="253"/>
    </location>
</feature>
<keyword evidence="3" id="KW-0813">Transport</keyword>
<evidence type="ECO:0000256" key="12">
    <source>
        <dbReference type="SAM" id="Phobius"/>
    </source>
</evidence>